<dbReference type="EMBL" id="KN401350">
    <property type="protein sequence ID" value="KHG14339.1"/>
    <property type="molecule type" value="Genomic_DNA"/>
</dbReference>
<dbReference type="Proteomes" id="UP000032142">
    <property type="component" value="Unassembled WGS sequence"/>
</dbReference>
<reference evidence="3" key="1">
    <citation type="submission" date="2014-09" db="EMBL/GenBank/DDBJ databases">
        <authorList>
            <person name="Mudge J."/>
            <person name="Ramaraj T."/>
            <person name="Lindquist I.E."/>
            <person name="Bharti A.K."/>
            <person name="Sundararajan A."/>
            <person name="Cameron C.T."/>
            <person name="Woodward J.E."/>
            <person name="May G.D."/>
            <person name="Brubaker C."/>
            <person name="Broadhvest J."/>
            <person name="Wilkins T.A."/>
        </authorList>
    </citation>
    <scope>NUCLEOTIDE SEQUENCE</scope>
    <source>
        <strain evidence="3">cv. AKA8401</strain>
    </source>
</reference>
<dbReference type="AlphaFoldDB" id="A0A0B0NRD5"/>
<protein>
    <submittedName>
        <fullName evidence="2">Uncharacterized protein</fullName>
    </submittedName>
</protein>
<feature type="compositionally biased region" description="Polar residues" evidence="1">
    <location>
        <begin position="43"/>
        <end position="54"/>
    </location>
</feature>
<name>A0A0B0NRD5_GOSAR</name>
<organism evidence="2 3">
    <name type="scientific">Gossypium arboreum</name>
    <name type="common">Tree cotton</name>
    <name type="synonym">Gossypium nanking</name>
    <dbReference type="NCBI Taxonomy" id="29729"/>
    <lineage>
        <taxon>Eukaryota</taxon>
        <taxon>Viridiplantae</taxon>
        <taxon>Streptophyta</taxon>
        <taxon>Embryophyta</taxon>
        <taxon>Tracheophyta</taxon>
        <taxon>Spermatophyta</taxon>
        <taxon>Magnoliopsida</taxon>
        <taxon>eudicotyledons</taxon>
        <taxon>Gunneridae</taxon>
        <taxon>Pentapetalae</taxon>
        <taxon>rosids</taxon>
        <taxon>malvids</taxon>
        <taxon>Malvales</taxon>
        <taxon>Malvaceae</taxon>
        <taxon>Malvoideae</taxon>
        <taxon>Gossypium</taxon>
    </lineage>
</organism>
<accession>A0A0B0NRD5</accession>
<proteinExistence type="predicted"/>
<keyword evidence="3" id="KW-1185">Reference proteome</keyword>
<evidence type="ECO:0000256" key="1">
    <source>
        <dbReference type="SAM" id="MobiDB-lite"/>
    </source>
</evidence>
<gene>
    <name evidence="2" type="ORF">F383_19612</name>
</gene>
<evidence type="ECO:0000313" key="3">
    <source>
        <dbReference type="Proteomes" id="UP000032142"/>
    </source>
</evidence>
<feature type="region of interest" description="Disordered" evidence="1">
    <location>
        <begin position="33"/>
        <end position="54"/>
    </location>
</feature>
<evidence type="ECO:0000313" key="2">
    <source>
        <dbReference type="EMBL" id="KHG14339.1"/>
    </source>
</evidence>
<sequence>MPRRRLRYLSIIQNTPNSEATNSEQQTAIGFSNVSETLDESTEIQTESGGTRRG</sequence>